<evidence type="ECO:0000256" key="11">
    <source>
        <dbReference type="ARBA" id="ARBA00023211"/>
    </source>
</evidence>
<dbReference type="InterPro" id="IPR036457">
    <property type="entry name" value="PPM-type-like_dom_sf"/>
</dbReference>
<dbReference type="InterPro" id="IPR036890">
    <property type="entry name" value="HATPase_C_sf"/>
</dbReference>
<evidence type="ECO:0000256" key="8">
    <source>
        <dbReference type="ARBA" id="ARBA00022840"/>
    </source>
</evidence>
<dbReference type="GO" id="GO:0016301">
    <property type="term" value="F:kinase activity"/>
    <property type="evidence" value="ECO:0007669"/>
    <property type="project" value="UniProtKB-KW"/>
</dbReference>
<protein>
    <recommendedName>
        <fullName evidence="1">protein-serine/threonine phosphatase</fullName>
        <ecNumber evidence="1">3.1.3.16</ecNumber>
    </recommendedName>
    <alternativeName>
        <fullName evidence="15">Protein-serine/threonine phosphatase</fullName>
    </alternativeName>
    <alternativeName>
        <fullName evidence="14">Serine/threonine-protein kinase</fullName>
    </alternativeName>
</protein>
<dbReference type="FunFam" id="3.60.40.10:FF:000005">
    <property type="entry name" value="Serine/threonine protein phosphatase"/>
    <property type="match status" value="1"/>
</dbReference>
<comment type="function">
    <text evidence="13">Primarily acts as an independent SigF regulator that is sensitive to the osmosensory signal, mediating the cross talk of PknD with the SigF regulon. Possesses both phosphatase and kinase activities. The kinase domain functions as a classic anti-sigma factor-like kinase to phosphorylate the anti-anti-sigma factor domain at the canonical regulatory site, and the phosphatase domain antagonizes this activity.</text>
</comment>
<keyword evidence="9" id="KW-0460">Magnesium</keyword>
<evidence type="ECO:0000256" key="2">
    <source>
        <dbReference type="ARBA" id="ARBA00022553"/>
    </source>
</evidence>
<dbReference type="SMART" id="SM00331">
    <property type="entry name" value="PP2C_SIG"/>
    <property type="match status" value="1"/>
</dbReference>
<evidence type="ECO:0000256" key="3">
    <source>
        <dbReference type="ARBA" id="ARBA00022679"/>
    </source>
</evidence>
<feature type="domain" description="GAF" evidence="17">
    <location>
        <begin position="361"/>
        <end position="533"/>
    </location>
</feature>
<evidence type="ECO:0000259" key="18">
    <source>
        <dbReference type="SMART" id="SM00331"/>
    </source>
</evidence>
<dbReference type="SUPFAM" id="SSF55781">
    <property type="entry name" value="GAF domain-like"/>
    <property type="match status" value="1"/>
</dbReference>
<comment type="catalytic activity">
    <reaction evidence="12">
        <text>O-phospho-L-seryl-[protein] + H2O = L-seryl-[protein] + phosphate</text>
        <dbReference type="Rhea" id="RHEA:20629"/>
        <dbReference type="Rhea" id="RHEA-COMP:9863"/>
        <dbReference type="Rhea" id="RHEA-COMP:11604"/>
        <dbReference type="ChEBI" id="CHEBI:15377"/>
        <dbReference type="ChEBI" id="CHEBI:29999"/>
        <dbReference type="ChEBI" id="CHEBI:43474"/>
        <dbReference type="ChEBI" id="CHEBI:83421"/>
        <dbReference type="EC" id="3.1.3.16"/>
    </reaction>
</comment>
<dbReference type="InterPro" id="IPR003018">
    <property type="entry name" value="GAF"/>
</dbReference>
<keyword evidence="11" id="KW-0464">Manganese</keyword>
<dbReference type="AlphaFoldDB" id="A0A0S4QH49"/>
<dbReference type="InterPro" id="IPR052016">
    <property type="entry name" value="Bact_Sigma-Reg"/>
</dbReference>
<gene>
    <name evidence="19" type="ORF">Ga0074812_103281</name>
</gene>
<keyword evidence="10" id="KW-0904">Protein phosphatase</keyword>
<keyword evidence="5" id="KW-0547">Nucleotide-binding</keyword>
<evidence type="ECO:0000256" key="4">
    <source>
        <dbReference type="ARBA" id="ARBA00022723"/>
    </source>
</evidence>
<organism evidence="19 20">
    <name type="scientific">Parafrankia irregularis</name>
    <dbReference type="NCBI Taxonomy" id="795642"/>
    <lineage>
        <taxon>Bacteria</taxon>
        <taxon>Bacillati</taxon>
        <taxon>Actinomycetota</taxon>
        <taxon>Actinomycetes</taxon>
        <taxon>Frankiales</taxon>
        <taxon>Frankiaceae</taxon>
        <taxon>Parafrankia</taxon>
    </lineage>
</organism>
<evidence type="ECO:0000313" key="19">
    <source>
        <dbReference type="EMBL" id="CUU54791.1"/>
    </source>
</evidence>
<dbReference type="Proteomes" id="UP000198802">
    <property type="component" value="Unassembled WGS sequence"/>
</dbReference>
<feature type="compositionally biased region" description="Low complexity" evidence="16">
    <location>
        <begin position="665"/>
        <end position="677"/>
    </location>
</feature>
<dbReference type="GO" id="GO:0005524">
    <property type="term" value="F:ATP binding"/>
    <property type="evidence" value="ECO:0007669"/>
    <property type="project" value="UniProtKB-KW"/>
</dbReference>
<dbReference type="SUPFAM" id="SSF81606">
    <property type="entry name" value="PP2C-like"/>
    <property type="match status" value="1"/>
</dbReference>
<dbReference type="Gene3D" id="3.30.565.10">
    <property type="entry name" value="Histidine kinase-like ATPase, C-terminal domain"/>
    <property type="match status" value="1"/>
</dbReference>
<evidence type="ECO:0000256" key="9">
    <source>
        <dbReference type="ARBA" id="ARBA00022842"/>
    </source>
</evidence>
<proteinExistence type="predicted"/>
<accession>A0A0S4QH49</accession>
<dbReference type="RefSeq" id="WP_226930857.1">
    <property type="nucleotide sequence ID" value="NZ_FAOZ01000003.1"/>
</dbReference>
<evidence type="ECO:0000256" key="7">
    <source>
        <dbReference type="ARBA" id="ARBA00022801"/>
    </source>
</evidence>
<dbReference type="SMART" id="SM00065">
    <property type="entry name" value="GAF"/>
    <property type="match status" value="1"/>
</dbReference>
<evidence type="ECO:0000256" key="5">
    <source>
        <dbReference type="ARBA" id="ARBA00022741"/>
    </source>
</evidence>
<dbReference type="Pfam" id="PF07228">
    <property type="entry name" value="SpoIIE"/>
    <property type="match status" value="1"/>
</dbReference>
<dbReference type="Gene3D" id="3.60.40.10">
    <property type="entry name" value="PPM-type phosphatase domain"/>
    <property type="match status" value="1"/>
</dbReference>
<dbReference type="EMBL" id="FAOZ01000003">
    <property type="protein sequence ID" value="CUU54791.1"/>
    <property type="molecule type" value="Genomic_DNA"/>
</dbReference>
<feature type="region of interest" description="Disordered" evidence="16">
    <location>
        <begin position="659"/>
        <end position="690"/>
    </location>
</feature>
<evidence type="ECO:0000256" key="6">
    <source>
        <dbReference type="ARBA" id="ARBA00022777"/>
    </source>
</evidence>
<keyword evidence="6" id="KW-0418">Kinase</keyword>
<dbReference type="Pfam" id="PF13581">
    <property type="entry name" value="HATPase_c_2"/>
    <property type="match status" value="1"/>
</dbReference>
<keyword evidence="7" id="KW-0378">Hydrolase</keyword>
<reference evidence="20" key="1">
    <citation type="submission" date="2015-11" db="EMBL/GenBank/DDBJ databases">
        <authorList>
            <person name="Varghese N."/>
        </authorList>
    </citation>
    <scope>NUCLEOTIDE SEQUENCE [LARGE SCALE GENOMIC DNA]</scope>
    <source>
        <strain evidence="20">DSM 45899</strain>
    </source>
</reference>
<dbReference type="GO" id="GO:0004722">
    <property type="term" value="F:protein serine/threonine phosphatase activity"/>
    <property type="evidence" value="ECO:0007669"/>
    <property type="project" value="UniProtKB-EC"/>
</dbReference>
<name>A0A0S4QH49_9ACTN</name>
<evidence type="ECO:0000256" key="12">
    <source>
        <dbReference type="ARBA" id="ARBA00047761"/>
    </source>
</evidence>
<dbReference type="InterPro" id="IPR029016">
    <property type="entry name" value="GAF-like_dom_sf"/>
</dbReference>
<dbReference type="InterPro" id="IPR001932">
    <property type="entry name" value="PPM-type_phosphatase-like_dom"/>
</dbReference>
<evidence type="ECO:0000313" key="20">
    <source>
        <dbReference type="Proteomes" id="UP000198802"/>
    </source>
</evidence>
<keyword evidence="8" id="KW-0067">ATP-binding</keyword>
<dbReference type="PANTHER" id="PTHR43156">
    <property type="entry name" value="STAGE II SPORULATION PROTEIN E-RELATED"/>
    <property type="match status" value="1"/>
</dbReference>
<dbReference type="PANTHER" id="PTHR43156:SF2">
    <property type="entry name" value="STAGE II SPORULATION PROTEIN E"/>
    <property type="match status" value="1"/>
</dbReference>
<dbReference type="Pfam" id="PF13185">
    <property type="entry name" value="GAF_2"/>
    <property type="match status" value="1"/>
</dbReference>
<evidence type="ECO:0000259" key="17">
    <source>
        <dbReference type="SMART" id="SM00065"/>
    </source>
</evidence>
<keyword evidence="2" id="KW-0597">Phosphoprotein</keyword>
<sequence length="986" mass="103166">MSEEVLFADPGYTWAVDNGSAAPDPWPAAEPVAAARAADGWLLRGRWILASEPSAPAMVRRLIKAALAGDSWADDLRPDVALIASELTANAWLHGQPPVEARLFAAHEAVRIEISDGSPTPPVCPPVGGQGLTGRGLGLVAALATRWGVDGAGASGKVVWAELARGCADSGTAPIIDTSIDADPSTAGRTSFNVRLGDVPTDLLLAAKNHVDGLVREFTLATTGAQAGSSGPLPTRLAELLRIVTTRFSEPRKAIKRQALAAAAAGLPRTTLDLALSPRSAVAGEAYLAALEEIESYARAARLLTLQSPPQHVAFRRWYVRALVDQLRALEGGGGPITTPSFEQYLLNTLDAEVLAGRATERAARLQRVTAALASATTAEQVADVVVSESVTALAASGGVLLVPADPGHAGQRGGQVLIPGAVGYGEELMAQLRAERLDDRLPAVDALRNGRAIWLESRAECYLRYPDLARLEPSVVAMCCLPLVVTRQVLGALRFSFDHSRLFDADERNFIEALAAQTALALERARLFTAERHARERAAFLTAASDLFASTLDSGRILERLLRLLVPRHSVAAASWRIPPHGISASVPLDATVVTAATGGADVVRTQGVPPPGPVVAAAGRGTVVREPTTGTVAFPLIVAGRTAAVVALGRAGFADGSAGGAADGTADDAAGSTADDASRPDRAPARLPGGTTFAATAFPDTAFPGTAFPDTAFAGTAVADTASEDEALVEELIRRASGAFGNALQFEREREIAVTLQRSLLPRRLPRVAGLTFAWRYLPGSAGALVGGDWYDVLALEGGRAALIIGDVMGHGLHAAATMGQLRATARAYALDSFRPAAILTALDAAMNRLEQASISTVTTAVLDPRRRVLTVASAGHLPPLLIPRRRRPWFPPVEPGPPLGAGVADYPELEVPLEPGSTVVLFTDGLVEDRSRPIDQGLELLRRHAAPGLSPERLCDGLLATLDRTHGNEDDVAMLAVSLTDAD</sequence>
<keyword evidence="3" id="KW-0808">Transferase</keyword>
<dbReference type="Gene3D" id="3.30.450.40">
    <property type="match status" value="1"/>
</dbReference>
<keyword evidence="4" id="KW-0479">Metal-binding</keyword>
<evidence type="ECO:0000256" key="10">
    <source>
        <dbReference type="ARBA" id="ARBA00022912"/>
    </source>
</evidence>
<dbReference type="CDD" id="cd16936">
    <property type="entry name" value="HATPase_RsbW-like"/>
    <property type="match status" value="1"/>
</dbReference>
<evidence type="ECO:0000256" key="15">
    <source>
        <dbReference type="ARBA" id="ARBA00081350"/>
    </source>
</evidence>
<evidence type="ECO:0000256" key="14">
    <source>
        <dbReference type="ARBA" id="ARBA00075117"/>
    </source>
</evidence>
<evidence type="ECO:0000256" key="13">
    <source>
        <dbReference type="ARBA" id="ARBA00056274"/>
    </source>
</evidence>
<dbReference type="EC" id="3.1.3.16" evidence="1"/>
<evidence type="ECO:0000256" key="16">
    <source>
        <dbReference type="SAM" id="MobiDB-lite"/>
    </source>
</evidence>
<dbReference type="GO" id="GO:0046872">
    <property type="term" value="F:metal ion binding"/>
    <property type="evidence" value="ECO:0007669"/>
    <property type="project" value="UniProtKB-KW"/>
</dbReference>
<evidence type="ECO:0000256" key="1">
    <source>
        <dbReference type="ARBA" id="ARBA00013081"/>
    </source>
</evidence>
<keyword evidence="20" id="KW-1185">Reference proteome</keyword>
<feature type="domain" description="PPM-type phosphatase" evidence="18">
    <location>
        <begin position="770"/>
        <end position="982"/>
    </location>
</feature>
<dbReference type="InterPro" id="IPR003594">
    <property type="entry name" value="HATPase_dom"/>
</dbReference>